<comment type="caution">
    <text evidence="3">The sequence shown here is derived from an EMBL/GenBank/DDBJ whole genome shotgun (WGS) entry which is preliminary data.</text>
</comment>
<protein>
    <recommendedName>
        <fullName evidence="2">PepSY domain-containing protein</fullName>
    </recommendedName>
</protein>
<evidence type="ECO:0000313" key="4">
    <source>
        <dbReference type="Proteomes" id="UP000013911"/>
    </source>
</evidence>
<evidence type="ECO:0000313" key="3">
    <source>
        <dbReference type="EMBL" id="EON73673.1"/>
    </source>
</evidence>
<dbReference type="InterPro" id="IPR025711">
    <property type="entry name" value="PepSY"/>
</dbReference>
<proteinExistence type="predicted"/>
<gene>
    <name evidence="3" type="ORF">H131_03389</name>
</gene>
<sequence>MKKWVIPIFVITLLSSFLLWFLQNRFFHVEPLSEAGAVMRIEELYSGHVEQVKKKGDNYKIVFLRNGATYAVELNQHTQQVANLTVKDTASNLLNEEQIRQRALAHSPGKVESVTLTDSIYTVQVKKEEIEKKLTLDAYTGEVLSETDVQPVTERENGTSVISEQQAIQIALQQLNGEVDSVDFEETKDGGYYLVEIETDKDEAVFQIHGVSGKVMSVTWDKDN</sequence>
<feature type="domain" description="PepSY" evidence="2">
    <location>
        <begin position="94"/>
        <end position="146"/>
    </location>
</feature>
<name>R7ZHW5_LYSSH</name>
<evidence type="ECO:0000256" key="1">
    <source>
        <dbReference type="SAM" id="Phobius"/>
    </source>
</evidence>
<dbReference type="RefSeq" id="WP_010857642.1">
    <property type="nucleotide sequence ID" value="NZ_KB933398.1"/>
</dbReference>
<dbReference type="AlphaFoldDB" id="R7ZHW5"/>
<dbReference type="EMBL" id="AQPX01000008">
    <property type="protein sequence ID" value="EON73673.1"/>
    <property type="molecule type" value="Genomic_DNA"/>
</dbReference>
<keyword evidence="1" id="KW-0472">Membrane</keyword>
<keyword evidence="1" id="KW-0812">Transmembrane</keyword>
<feature type="domain" description="PepSY" evidence="2">
    <location>
        <begin position="162"/>
        <end position="218"/>
    </location>
</feature>
<feature type="transmembrane region" description="Helical" evidence="1">
    <location>
        <begin position="6"/>
        <end position="22"/>
    </location>
</feature>
<reference evidence="3 4" key="1">
    <citation type="submission" date="2013-04" db="EMBL/GenBank/DDBJ databases">
        <title>Draft genome of the heavy metal tolerant bacterium Lysinibacillus sphaericus strain OT4b.31.</title>
        <authorList>
            <person name="Pena-Montenegro T.D."/>
            <person name="Dussan J."/>
        </authorList>
    </citation>
    <scope>NUCLEOTIDE SEQUENCE [LARGE SCALE GENOMIC DNA]</scope>
    <source>
        <strain evidence="3 4">OT4b.31</strain>
    </source>
</reference>
<dbReference type="HOGENOM" id="CLU_108880_0_0_9"/>
<accession>R7ZHW5</accession>
<dbReference type="OrthoDB" id="2476750at2"/>
<dbReference type="Proteomes" id="UP000013911">
    <property type="component" value="Unassembled WGS sequence"/>
</dbReference>
<keyword evidence="1" id="KW-1133">Transmembrane helix</keyword>
<dbReference type="eggNOG" id="COG3212">
    <property type="taxonomic scope" value="Bacteria"/>
</dbReference>
<dbReference type="Pfam" id="PF03413">
    <property type="entry name" value="PepSY"/>
    <property type="match status" value="2"/>
</dbReference>
<evidence type="ECO:0000259" key="2">
    <source>
        <dbReference type="Pfam" id="PF03413"/>
    </source>
</evidence>
<dbReference type="Gene3D" id="3.10.450.40">
    <property type="match status" value="2"/>
</dbReference>
<dbReference type="PATRIC" id="fig|1285586.5.peg.682"/>
<organism evidence="3 4">
    <name type="scientific">Lysinibacillus sphaericus OT4b.31</name>
    <dbReference type="NCBI Taxonomy" id="1285586"/>
    <lineage>
        <taxon>Bacteria</taxon>
        <taxon>Bacillati</taxon>
        <taxon>Bacillota</taxon>
        <taxon>Bacilli</taxon>
        <taxon>Bacillales</taxon>
        <taxon>Bacillaceae</taxon>
        <taxon>Lysinibacillus</taxon>
    </lineage>
</organism>